<organism evidence="1 2">
    <name type="scientific">Cobetia amphilecti</name>
    <dbReference type="NCBI Taxonomy" id="1055104"/>
    <lineage>
        <taxon>Bacteria</taxon>
        <taxon>Pseudomonadati</taxon>
        <taxon>Pseudomonadota</taxon>
        <taxon>Gammaproteobacteria</taxon>
        <taxon>Oceanospirillales</taxon>
        <taxon>Halomonadaceae</taxon>
        <taxon>Cobetia</taxon>
    </lineage>
</organism>
<accession>A0AAP4WX64</accession>
<evidence type="ECO:0000313" key="2">
    <source>
        <dbReference type="Proteomes" id="UP001170481"/>
    </source>
</evidence>
<proteinExistence type="predicted"/>
<name>A0AAP4WX64_9GAMM</name>
<dbReference type="RefSeq" id="WP_160317865.1">
    <property type="nucleotide sequence ID" value="NZ_CANLSP010000001.1"/>
</dbReference>
<dbReference type="Proteomes" id="UP001170481">
    <property type="component" value="Unassembled WGS sequence"/>
</dbReference>
<comment type="caution">
    <text evidence="1">The sequence shown here is derived from an EMBL/GenBank/DDBJ whole genome shotgun (WGS) entry which is preliminary data.</text>
</comment>
<gene>
    <name evidence="1" type="ORF">Q4535_16770</name>
</gene>
<dbReference type="AlphaFoldDB" id="A0AAP4WX64"/>
<evidence type="ECO:0000313" key="1">
    <source>
        <dbReference type="EMBL" id="MDO6673760.1"/>
    </source>
</evidence>
<protein>
    <submittedName>
        <fullName evidence="1">Uncharacterized protein</fullName>
    </submittedName>
</protein>
<reference evidence="1" key="1">
    <citation type="submission" date="2023-07" db="EMBL/GenBank/DDBJ databases">
        <title>Genome content predicts the carbon catabolic preferences of heterotrophic bacteria.</title>
        <authorList>
            <person name="Gralka M."/>
        </authorList>
    </citation>
    <scope>NUCLEOTIDE SEQUENCE</scope>
    <source>
        <strain evidence="1">C2R13</strain>
    </source>
</reference>
<dbReference type="EMBL" id="JAUORK010000032">
    <property type="protein sequence ID" value="MDO6673760.1"/>
    <property type="molecule type" value="Genomic_DNA"/>
</dbReference>
<sequence>MSEQDDRKPTATVSPVRSAQLVAIVLALIELFQGDWQGALLLGGIGWVIGLFKHPR</sequence>